<accession>A0A832V0B1</accession>
<feature type="transmembrane region" description="Helical" evidence="1">
    <location>
        <begin position="115"/>
        <end position="138"/>
    </location>
</feature>
<keyword evidence="3" id="KW-1185">Reference proteome</keyword>
<dbReference type="AlphaFoldDB" id="A0A832V0B1"/>
<protein>
    <submittedName>
        <fullName evidence="2">Uncharacterized protein</fullName>
    </submittedName>
</protein>
<reference evidence="2 3" key="1">
    <citation type="journal article" name="Nat. Commun.">
        <title>Undinarchaeota illuminate DPANN phylogeny and the impact of gene transfer on archaeal evolution.</title>
        <authorList>
            <person name="Dombrowski N."/>
            <person name="Williams T.A."/>
            <person name="Sun J."/>
            <person name="Woodcroft B.J."/>
            <person name="Lee J.H."/>
            <person name="Minh B.Q."/>
            <person name="Rinke C."/>
            <person name="Spang A."/>
        </authorList>
    </citation>
    <scope>NUCLEOTIDE SEQUENCE [LARGE SCALE GENOMIC DNA]</scope>
    <source>
        <strain evidence="2">MAG_bin1129</strain>
    </source>
</reference>
<dbReference type="Proteomes" id="UP000646946">
    <property type="component" value="Unassembled WGS sequence"/>
</dbReference>
<name>A0A832V0B1_9ARCH</name>
<evidence type="ECO:0000313" key="3">
    <source>
        <dbReference type="Proteomes" id="UP000646946"/>
    </source>
</evidence>
<evidence type="ECO:0000256" key="1">
    <source>
        <dbReference type="SAM" id="Phobius"/>
    </source>
</evidence>
<keyword evidence="1" id="KW-0472">Membrane</keyword>
<dbReference type="EMBL" id="DVAB01000025">
    <property type="protein sequence ID" value="HIK00529.1"/>
    <property type="molecule type" value="Genomic_DNA"/>
</dbReference>
<keyword evidence="1" id="KW-0812">Transmembrane</keyword>
<evidence type="ECO:0000313" key="2">
    <source>
        <dbReference type="EMBL" id="HIK00529.1"/>
    </source>
</evidence>
<keyword evidence="1" id="KW-1133">Transmembrane helix</keyword>
<gene>
    <name evidence="2" type="ORF">H1016_03245</name>
</gene>
<comment type="caution">
    <text evidence="2">The sequence shown here is derived from an EMBL/GenBank/DDBJ whole genome shotgun (WGS) entry which is preliminary data.</text>
</comment>
<sequence length="147" mass="15324">MKTGKTLTVISVVLLAVVTLVLLGPFQPSGAILLSANLGSTQEIDVDGDGTKDLRVLVNSVSANKAELTVTKLRGAKIAVQAAPPAPEIGAPEETPAEVTLPEEVIQPPLAEKPIIPQTTLIIIIVAVAVVAIGMLFYNLKKRGSKQ</sequence>
<organism evidence="2 3">
    <name type="scientific">Candidatus Naiadarchaeum limnaeum</name>
    <dbReference type="NCBI Taxonomy" id="2756139"/>
    <lineage>
        <taxon>Archaea</taxon>
        <taxon>Candidatus Undinarchaeota</taxon>
        <taxon>Candidatus Undinarchaeia</taxon>
        <taxon>Candidatus Naiadarchaeales</taxon>
        <taxon>Candidatus Naiadarchaeaceae</taxon>
        <taxon>Candidatus Naiadarchaeum</taxon>
    </lineage>
</organism>
<proteinExistence type="predicted"/>